<feature type="transmembrane region" description="Helical" evidence="1">
    <location>
        <begin position="45"/>
        <end position="63"/>
    </location>
</feature>
<evidence type="ECO:0000313" key="3">
    <source>
        <dbReference type="Proteomes" id="UP000094296"/>
    </source>
</evidence>
<sequence length="151" mass="17961">MTLFRIIGPPLLISVFNVTILSIFLYLCAYHLIYGMYSTPSQFMARYYLQFSIVTSIISCYVFRKYFLNRYQSTLIVQAFIAGIVFFILSKIINYYHHQYHLYLYDYPFDLGILLLRTFNIPQSHIVITSAFLAVIVYLNGLWIRKLYKKE</sequence>
<keyword evidence="1" id="KW-0812">Transmembrane</keyword>
<gene>
    <name evidence="2" type="ORF">BHF68_08345</name>
</gene>
<feature type="transmembrane region" description="Helical" evidence="1">
    <location>
        <begin position="75"/>
        <end position="96"/>
    </location>
</feature>
<proteinExistence type="predicted"/>
<dbReference type="EMBL" id="MIJE01000032">
    <property type="protein sequence ID" value="OEF96168.1"/>
    <property type="molecule type" value="Genomic_DNA"/>
</dbReference>
<comment type="caution">
    <text evidence="2">The sequence shown here is derived from an EMBL/GenBank/DDBJ whole genome shotgun (WGS) entry which is preliminary data.</text>
</comment>
<keyword evidence="3" id="KW-1185">Reference proteome</keyword>
<keyword evidence="1" id="KW-1133">Transmembrane helix</keyword>
<dbReference type="Proteomes" id="UP000094296">
    <property type="component" value="Unassembled WGS sequence"/>
</dbReference>
<name>A0A1E5G143_9FIRM</name>
<organism evidence="2 3">
    <name type="scientific">Desulfuribacillus alkaliarsenatis</name>
    <dbReference type="NCBI Taxonomy" id="766136"/>
    <lineage>
        <taxon>Bacteria</taxon>
        <taxon>Bacillati</taxon>
        <taxon>Bacillota</taxon>
        <taxon>Desulfuribacillia</taxon>
        <taxon>Desulfuribacillales</taxon>
        <taxon>Desulfuribacillaceae</taxon>
        <taxon>Desulfuribacillus</taxon>
    </lineage>
</organism>
<evidence type="ECO:0000256" key="1">
    <source>
        <dbReference type="SAM" id="Phobius"/>
    </source>
</evidence>
<dbReference type="AlphaFoldDB" id="A0A1E5G143"/>
<evidence type="ECO:0000313" key="2">
    <source>
        <dbReference type="EMBL" id="OEF96168.1"/>
    </source>
</evidence>
<reference evidence="2 3" key="1">
    <citation type="submission" date="2016-09" db="EMBL/GenBank/DDBJ databases">
        <title>Draft genome sequence for the type strain of Desulfuribacillus alkaliarsenatis AHT28, an obligately anaerobic, sulfidogenic bacterium isolated from Russian soda lake sediments.</title>
        <authorList>
            <person name="Abin C.A."/>
            <person name="Hollibaugh J.T."/>
        </authorList>
    </citation>
    <scope>NUCLEOTIDE SEQUENCE [LARGE SCALE GENOMIC DNA]</scope>
    <source>
        <strain evidence="2 3">AHT28</strain>
    </source>
</reference>
<accession>A0A1E5G143</accession>
<keyword evidence="1" id="KW-0472">Membrane</keyword>
<feature type="transmembrane region" description="Helical" evidence="1">
    <location>
        <begin position="124"/>
        <end position="144"/>
    </location>
</feature>
<dbReference type="STRING" id="766136.BHF68_08345"/>
<feature type="transmembrane region" description="Helical" evidence="1">
    <location>
        <begin position="12"/>
        <end position="33"/>
    </location>
</feature>
<protein>
    <submittedName>
        <fullName evidence="2">Uncharacterized protein</fullName>
    </submittedName>
</protein>